<evidence type="ECO:0000313" key="3">
    <source>
        <dbReference type="Proteomes" id="UP000784294"/>
    </source>
</evidence>
<protein>
    <submittedName>
        <fullName evidence="2">Uncharacterized protein</fullName>
    </submittedName>
</protein>
<evidence type="ECO:0000313" key="2">
    <source>
        <dbReference type="EMBL" id="VEL41517.1"/>
    </source>
</evidence>
<name>A0A3S5CR75_9PLAT</name>
<sequence length="116" mass="12359">MSLEELLANYGLQAPTSRGSSPSGCASGGRSTRGRRSLGTESPLNNVDQNQTLRKAAKRSVEPAVQTTPLNTGLVAVTVGELCQPSSPRRRRTESSTGTKPDDSTRQLDLVSVYIK</sequence>
<accession>A0A3S5CR75</accession>
<gene>
    <name evidence="2" type="ORF">PXEA_LOCUS34957</name>
</gene>
<keyword evidence="3" id="KW-1185">Reference proteome</keyword>
<feature type="region of interest" description="Disordered" evidence="1">
    <location>
        <begin position="1"/>
        <end position="116"/>
    </location>
</feature>
<dbReference type="Proteomes" id="UP000784294">
    <property type="component" value="Unassembled WGS sequence"/>
</dbReference>
<reference evidence="2" key="1">
    <citation type="submission" date="2018-11" db="EMBL/GenBank/DDBJ databases">
        <authorList>
            <consortium name="Pathogen Informatics"/>
        </authorList>
    </citation>
    <scope>NUCLEOTIDE SEQUENCE</scope>
</reference>
<proteinExistence type="predicted"/>
<comment type="caution">
    <text evidence="2">The sequence shown here is derived from an EMBL/GenBank/DDBJ whole genome shotgun (WGS) entry which is preliminary data.</text>
</comment>
<dbReference type="EMBL" id="CAAALY010269717">
    <property type="protein sequence ID" value="VEL41517.1"/>
    <property type="molecule type" value="Genomic_DNA"/>
</dbReference>
<organism evidence="2 3">
    <name type="scientific">Protopolystoma xenopodis</name>
    <dbReference type="NCBI Taxonomy" id="117903"/>
    <lineage>
        <taxon>Eukaryota</taxon>
        <taxon>Metazoa</taxon>
        <taxon>Spiralia</taxon>
        <taxon>Lophotrochozoa</taxon>
        <taxon>Platyhelminthes</taxon>
        <taxon>Monogenea</taxon>
        <taxon>Polyopisthocotylea</taxon>
        <taxon>Polystomatidea</taxon>
        <taxon>Polystomatidae</taxon>
        <taxon>Protopolystoma</taxon>
    </lineage>
</organism>
<evidence type="ECO:0000256" key="1">
    <source>
        <dbReference type="SAM" id="MobiDB-lite"/>
    </source>
</evidence>
<dbReference type="AlphaFoldDB" id="A0A3S5CR75"/>
<feature type="compositionally biased region" description="Polar residues" evidence="1">
    <location>
        <begin position="39"/>
        <end position="53"/>
    </location>
</feature>